<evidence type="ECO:0000313" key="1">
    <source>
        <dbReference type="EMBL" id="BCX82102.1"/>
    </source>
</evidence>
<organism evidence="1 2">
    <name type="scientific">Methylomarinovum caldicuralii</name>
    <dbReference type="NCBI Taxonomy" id="438856"/>
    <lineage>
        <taxon>Bacteria</taxon>
        <taxon>Pseudomonadati</taxon>
        <taxon>Pseudomonadota</taxon>
        <taxon>Gammaproteobacteria</taxon>
        <taxon>Methylococcales</taxon>
        <taxon>Methylothermaceae</taxon>
        <taxon>Methylomarinovum</taxon>
    </lineage>
</organism>
<accession>A0AAU9CVX8</accession>
<name>A0AAU9CVX8_9GAMM</name>
<protein>
    <recommendedName>
        <fullName evidence="3">Zinc ribbon domain-containing protein</fullName>
    </recommendedName>
</protein>
<dbReference type="AlphaFoldDB" id="A0AAU9CVX8"/>
<reference evidence="2" key="1">
    <citation type="journal article" date="2024" name="Int. J. Syst. Evol. Microbiol.">
        <title>Methylomarinovum tepidoasis sp. nov., a moderately thermophilic methanotroph of the family Methylothermaceae isolated from a deep-sea hydrothermal field.</title>
        <authorList>
            <person name="Hirayama H."/>
            <person name="Takaki Y."/>
            <person name="Abe M."/>
            <person name="Miyazaki M."/>
            <person name="Uematsu K."/>
            <person name="Matsui Y."/>
            <person name="Takai K."/>
        </authorList>
    </citation>
    <scope>NUCLEOTIDE SEQUENCE [LARGE SCALE GENOMIC DNA]</scope>
    <source>
        <strain evidence="2">IT-9</strain>
    </source>
</reference>
<dbReference type="KEGG" id="mcau:MIT9_P1686"/>
<keyword evidence="2" id="KW-1185">Reference proteome</keyword>
<proteinExistence type="predicted"/>
<gene>
    <name evidence="1" type="ORF">MIT9_P1686</name>
</gene>
<evidence type="ECO:0000313" key="2">
    <source>
        <dbReference type="Proteomes" id="UP001321825"/>
    </source>
</evidence>
<evidence type="ECO:0008006" key="3">
    <source>
        <dbReference type="Google" id="ProtNLM"/>
    </source>
</evidence>
<dbReference type="EMBL" id="AP024714">
    <property type="protein sequence ID" value="BCX82102.1"/>
    <property type="molecule type" value="Genomic_DNA"/>
</dbReference>
<sequence length="87" mass="9010">MPTYDYLCKTNGKVVEVRHPMAKTVRTWGELCQLAGIDPGDTPGDAPVERLITGGHVVSSASLKNPEPCGGGTCGMPACGGGTCMME</sequence>
<dbReference type="Proteomes" id="UP001321825">
    <property type="component" value="Chromosome"/>
</dbReference>
<dbReference type="RefSeq" id="WP_317704513.1">
    <property type="nucleotide sequence ID" value="NZ_AP024714.1"/>
</dbReference>